<dbReference type="Proteomes" id="UP000291213">
    <property type="component" value="Unassembled WGS sequence"/>
</dbReference>
<evidence type="ECO:0000313" key="4">
    <source>
        <dbReference type="EMBL" id="GBF09127.1"/>
    </source>
</evidence>
<evidence type="ECO:0000256" key="1">
    <source>
        <dbReference type="ARBA" id="ARBA00022801"/>
    </source>
</evidence>
<dbReference type="SUPFAM" id="SSF53474">
    <property type="entry name" value="alpha/beta-Hydrolases"/>
    <property type="match status" value="1"/>
</dbReference>
<dbReference type="Pfam" id="PF22173">
    <property type="entry name" value="APH-like_N"/>
    <property type="match status" value="1"/>
</dbReference>
<name>A0A401H9N8_AERPX</name>
<gene>
    <name evidence="4" type="ORF">apy_08520</name>
</gene>
<organism evidence="4 5">
    <name type="scientific">Aeropyrum pernix</name>
    <dbReference type="NCBI Taxonomy" id="56636"/>
    <lineage>
        <taxon>Archaea</taxon>
        <taxon>Thermoproteota</taxon>
        <taxon>Thermoprotei</taxon>
        <taxon>Desulfurococcales</taxon>
        <taxon>Desulfurococcaceae</taxon>
        <taxon>Aeropyrum</taxon>
    </lineage>
</organism>
<feature type="domain" description="Peptidase S9 prolyl oligopeptidase catalytic" evidence="2">
    <location>
        <begin position="378"/>
        <end position="568"/>
    </location>
</feature>
<dbReference type="Pfam" id="PF00326">
    <property type="entry name" value="Peptidase_S9"/>
    <property type="match status" value="1"/>
</dbReference>
<dbReference type="PANTHER" id="PTHR42776">
    <property type="entry name" value="SERINE PEPTIDASE S9 FAMILY MEMBER"/>
    <property type="match status" value="1"/>
</dbReference>
<dbReference type="InterPro" id="IPR054035">
    <property type="entry name" value="APH-like_N"/>
</dbReference>
<protein>
    <submittedName>
        <fullName evidence="4">Acylamino-acid-releasing enzyme</fullName>
    </submittedName>
</protein>
<dbReference type="PANTHER" id="PTHR42776:SF27">
    <property type="entry name" value="DIPEPTIDYL PEPTIDASE FAMILY MEMBER 6"/>
    <property type="match status" value="1"/>
</dbReference>
<dbReference type="InterPro" id="IPR001375">
    <property type="entry name" value="Peptidase_S9_cat"/>
</dbReference>
<dbReference type="GO" id="GO:0006508">
    <property type="term" value="P:proteolysis"/>
    <property type="evidence" value="ECO:0007669"/>
    <property type="project" value="InterPro"/>
</dbReference>
<dbReference type="SUPFAM" id="SSF50993">
    <property type="entry name" value="Peptidase/esterase 'gauge' domain"/>
    <property type="match status" value="1"/>
</dbReference>
<dbReference type="EMBL" id="BDMD01000043">
    <property type="protein sequence ID" value="GBF09127.1"/>
    <property type="molecule type" value="Genomic_DNA"/>
</dbReference>
<dbReference type="RefSeq" id="WP_131160131.1">
    <property type="nucleotide sequence ID" value="NZ_BDMD01000043.1"/>
</dbReference>
<feature type="domain" description="Acylamino-acid-releasing enzyme-like N-terminal" evidence="3">
    <location>
        <begin position="33"/>
        <end position="305"/>
    </location>
</feature>
<dbReference type="Gene3D" id="2.130.10.150">
    <property type="entry name" value="Peptidase/esterase 'gauge' domain"/>
    <property type="match status" value="1"/>
</dbReference>
<dbReference type="InterPro" id="IPR029058">
    <property type="entry name" value="AB_hydrolase_fold"/>
</dbReference>
<keyword evidence="1" id="KW-0378">Hydrolase</keyword>
<accession>A0A401H9N8</accession>
<reference evidence="4 5" key="1">
    <citation type="submission" date="2017-02" db="EMBL/GenBank/DDBJ databases">
        <title>isolation and characterization of a novel temperate virus Aeropyrum globular virus 1 infecting hyperthermophilic archaeon Aeropyrum.</title>
        <authorList>
            <person name="Yumiya M."/>
            <person name="Yoshida T."/>
            <person name="Sako Y."/>
        </authorList>
    </citation>
    <scope>NUCLEOTIDE SEQUENCE [LARGE SCALE GENOMIC DNA]</scope>
    <source>
        <strain evidence="4 5">YK1-12-2013</strain>
    </source>
</reference>
<dbReference type="Gene3D" id="3.40.50.1820">
    <property type="entry name" value="alpha/beta hydrolase"/>
    <property type="match status" value="1"/>
</dbReference>
<sequence length="579" mass="62592">MPVEFSRIVRDVERLIAVEKYSLQGVVDGDKLLVVGFSEGSVNAYLYDGGEAVKLNREPINGVLDPHYGVGRVILVRDVSQGAEQHALFKVDTSRPGEEQRLEAVKPMRILSGVDTGEAVVFTGATEDRVALYALDGGGLRELARLPGFGFVSDVRGDLIAGLGFFGGGRVSLFTSNLSSRGLKVFGSGEGSFSSASISPGMKVTAGLETAREARLVTVDPRDGSVEDLELPSKDFSSYMPTAITWLGYLPDGRLAVVARREGRSAVFIDGERVEAPQGNHGRVVLWRGKLVTSHTSLSTPPRIVSLPSGEPLLEGGLPEDLRRSIAGSRLVWVESFDGSRVPTYVLESGRAPTPGPTVVLVHGGPFAEDSDSWDTFAASLAAAGFHVVMPNYRGSTGYGEEWRLKIIGDPCGGELEDVSAAARWARESGLASELYIMGYSYGGYMTLCALTMKPGLFKAGVAGASVVDWEEMYELSDAAFRNFIEQLTGGSREIMRSRSPINHVDRIKEPLALIHPQNDSRTPLKPLLRLMGELLARGKTFEAHIIPDAGHAINTMEDAVKILLPAVFFLATQRERRR</sequence>
<dbReference type="AlphaFoldDB" id="A0A401H9N8"/>
<dbReference type="GO" id="GO:0004252">
    <property type="term" value="F:serine-type endopeptidase activity"/>
    <property type="evidence" value="ECO:0007669"/>
    <property type="project" value="TreeGrafter"/>
</dbReference>
<evidence type="ECO:0000259" key="3">
    <source>
        <dbReference type="Pfam" id="PF22173"/>
    </source>
</evidence>
<dbReference type="OrthoDB" id="31240at2157"/>
<proteinExistence type="predicted"/>
<evidence type="ECO:0000313" key="5">
    <source>
        <dbReference type="Proteomes" id="UP000291213"/>
    </source>
</evidence>
<evidence type="ECO:0000259" key="2">
    <source>
        <dbReference type="Pfam" id="PF00326"/>
    </source>
</evidence>
<comment type="caution">
    <text evidence="4">The sequence shown here is derived from an EMBL/GenBank/DDBJ whole genome shotgun (WGS) entry which is preliminary data.</text>
</comment>